<dbReference type="SUPFAM" id="SSF54637">
    <property type="entry name" value="Thioesterase/thiol ester dehydrase-isomerase"/>
    <property type="match status" value="1"/>
</dbReference>
<accession>K9ZWQ8</accession>
<dbReference type="PANTHER" id="PTHR43240:SF1">
    <property type="entry name" value="BLR5584 PROTEIN"/>
    <property type="match status" value="1"/>
</dbReference>
<reference evidence="5" key="1">
    <citation type="submission" date="2012-03" db="EMBL/GenBank/DDBJ databases">
        <title>Complete sequence of chromosome of Deinococcus peraridilitoris DSM 19664.</title>
        <authorList>
            <person name="Lucas S."/>
            <person name="Copeland A."/>
            <person name="Lapidus A."/>
            <person name="Glavina del Rio T."/>
            <person name="Dalin E."/>
            <person name="Tice H."/>
            <person name="Bruce D."/>
            <person name="Goodwin L."/>
            <person name="Pitluck S."/>
            <person name="Peters L."/>
            <person name="Mikhailova N."/>
            <person name="Lu M."/>
            <person name="Kyrpides N."/>
            <person name="Mavromatis K."/>
            <person name="Ivanova N."/>
            <person name="Brettin T."/>
            <person name="Detter J.C."/>
            <person name="Han C."/>
            <person name="Larimer F."/>
            <person name="Land M."/>
            <person name="Hauser L."/>
            <person name="Markowitz V."/>
            <person name="Cheng J.-F."/>
            <person name="Hugenholtz P."/>
            <person name="Woyke T."/>
            <person name="Wu D."/>
            <person name="Pukall R."/>
            <person name="Steenblock K."/>
            <person name="Brambilla E."/>
            <person name="Klenk H.-P."/>
            <person name="Eisen J.A."/>
        </authorList>
    </citation>
    <scope>NUCLEOTIDE SEQUENCE [LARGE SCALE GENOMIC DNA]</scope>
    <source>
        <strain evidence="5">DSM 19664 / LMG 22246 / CIP 109416 / KR-200</strain>
    </source>
</reference>
<name>K9ZWQ8_DEIPD</name>
<dbReference type="HOGENOM" id="CLU_089876_3_0_0"/>
<keyword evidence="1" id="KW-0378">Hydrolase</keyword>
<proteinExistence type="predicted"/>
<sequence length="187" mass="19633">MSDPESPSPNPGPLAASGASGFGPERSLSVTWFDPQVSARALPTMSGLDFLQAIGRGDLPEPPIFRLLGIRPVTALQGRVEFVFTPDERHYNPIGSVHGGVFATLLDSVMGCAVHTALPAGVGYTTLELKTNILRPLGVDSGEVACVGTIIHVGARTATAEGRMHDARGKLVAHATTTCLILRPDRT</sequence>
<dbReference type="NCBIfam" id="TIGR00369">
    <property type="entry name" value="unchar_dom_1"/>
    <property type="match status" value="1"/>
</dbReference>
<dbReference type="Gene3D" id="3.10.129.10">
    <property type="entry name" value="Hotdog Thioesterase"/>
    <property type="match status" value="1"/>
</dbReference>
<dbReference type="OrthoDB" id="328435at2"/>
<dbReference type="GO" id="GO:0061522">
    <property type="term" value="F:1,4-dihydroxy-2-naphthoyl-CoA thioesterase activity"/>
    <property type="evidence" value="ECO:0007669"/>
    <property type="project" value="TreeGrafter"/>
</dbReference>
<evidence type="ECO:0000256" key="2">
    <source>
        <dbReference type="SAM" id="MobiDB-lite"/>
    </source>
</evidence>
<dbReference type="GO" id="GO:0005829">
    <property type="term" value="C:cytosol"/>
    <property type="evidence" value="ECO:0007669"/>
    <property type="project" value="TreeGrafter"/>
</dbReference>
<keyword evidence="5" id="KW-1185">Reference proteome</keyword>
<dbReference type="PATRIC" id="fig|937777.3.peg.426"/>
<dbReference type="EMBL" id="CP003382">
    <property type="protein sequence ID" value="AFZ66016.1"/>
    <property type="molecule type" value="Genomic_DNA"/>
</dbReference>
<dbReference type="InterPro" id="IPR029069">
    <property type="entry name" value="HotDog_dom_sf"/>
</dbReference>
<evidence type="ECO:0000259" key="3">
    <source>
        <dbReference type="Pfam" id="PF03061"/>
    </source>
</evidence>
<dbReference type="AlphaFoldDB" id="K9ZWQ8"/>
<gene>
    <name evidence="4" type="ordered locus">Deipe_0418</name>
</gene>
<dbReference type="InterPro" id="IPR006683">
    <property type="entry name" value="Thioestr_dom"/>
</dbReference>
<evidence type="ECO:0000313" key="5">
    <source>
        <dbReference type="Proteomes" id="UP000010467"/>
    </source>
</evidence>
<dbReference type="eggNOG" id="COG2050">
    <property type="taxonomic scope" value="Bacteria"/>
</dbReference>
<feature type="region of interest" description="Disordered" evidence="2">
    <location>
        <begin position="1"/>
        <end position="21"/>
    </location>
</feature>
<dbReference type="KEGG" id="dpd:Deipe_0418"/>
<evidence type="ECO:0000313" key="4">
    <source>
        <dbReference type="EMBL" id="AFZ66016.1"/>
    </source>
</evidence>
<protein>
    <recommendedName>
        <fullName evidence="3">Thioesterase domain-containing protein</fullName>
    </recommendedName>
</protein>
<feature type="compositionally biased region" description="Pro residues" evidence="2">
    <location>
        <begin position="1"/>
        <end position="12"/>
    </location>
</feature>
<dbReference type="Proteomes" id="UP000010467">
    <property type="component" value="Chromosome"/>
</dbReference>
<organism evidence="4 5">
    <name type="scientific">Deinococcus peraridilitoris (strain DSM 19664 / LMG 22246 / CIP 109416 / KR-200)</name>
    <dbReference type="NCBI Taxonomy" id="937777"/>
    <lineage>
        <taxon>Bacteria</taxon>
        <taxon>Thermotogati</taxon>
        <taxon>Deinococcota</taxon>
        <taxon>Deinococci</taxon>
        <taxon>Deinococcales</taxon>
        <taxon>Deinococcaceae</taxon>
        <taxon>Deinococcus</taxon>
    </lineage>
</organism>
<dbReference type="STRING" id="937777.Deipe_0418"/>
<evidence type="ECO:0000256" key="1">
    <source>
        <dbReference type="ARBA" id="ARBA00022801"/>
    </source>
</evidence>
<dbReference type="Pfam" id="PF03061">
    <property type="entry name" value="4HBT"/>
    <property type="match status" value="1"/>
</dbReference>
<dbReference type="RefSeq" id="WP_015234327.1">
    <property type="nucleotide sequence ID" value="NC_019793.1"/>
</dbReference>
<dbReference type="InterPro" id="IPR003736">
    <property type="entry name" value="PAAI_dom"/>
</dbReference>
<dbReference type="PANTHER" id="PTHR43240">
    <property type="entry name" value="1,4-DIHYDROXY-2-NAPHTHOYL-COA THIOESTERASE 1"/>
    <property type="match status" value="1"/>
</dbReference>
<dbReference type="CDD" id="cd03443">
    <property type="entry name" value="PaaI_thioesterase"/>
    <property type="match status" value="1"/>
</dbReference>
<feature type="domain" description="Thioesterase" evidence="3">
    <location>
        <begin position="95"/>
        <end position="172"/>
    </location>
</feature>